<proteinExistence type="predicted"/>
<dbReference type="GO" id="GO:0006048">
    <property type="term" value="P:UDP-N-acetylglucosamine biosynthetic process"/>
    <property type="evidence" value="ECO:0007669"/>
    <property type="project" value="UniProtKB-UniPathway"/>
</dbReference>
<dbReference type="OrthoDB" id="10039976at2759"/>
<organism evidence="1 2">
    <name type="scientific">Zizania palustris</name>
    <name type="common">Northern wild rice</name>
    <dbReference type="NCBI Taxonomy" id="103762"/>
    <lineage>
        <taxon>Eukaryota</taxon>
        <taxon>Viridiplantae</taxon>
        <taxon>Streptophyta</taxon>
        <taxon>Embryophyta</taxon>
        <taxon>Tracheophyta</taxon>
        <taxon>Spermatophyta</taxon>
        <taxon>Magnoliopsida</taxon>
        <taxon>Liliopsida</taxon>
        <taxon>Poales</taxon>
        <taxon>Poaceae</taxon>
        <taxon>BOP clade</taxon>
        <taxon>Oryzoideae</taxon>
        <taxon>Oryzeae</taxon>
        <taxon>Zizaniinae</taxon>
        <taxon>Zizania</taxon>
    </lineage>
</organism>
<sequence>MEGAFQARFNELAALSTDHLALVAEDTSTGLLDTVGAVLMELKFIRSCGRVGSVEDVVVNAVVRGCKLEGAC</sequence>
<protein>
    <submittedName>
        <fullName evidence="1">Uncharacterized protein</fullName>
    </submittedName>
</protein>
<dbReference type="EMBL" id="JAAALK010000085">
    <property type="protein sequence ID" value="KAG8083431.1"/>
    <property type="molecule type" value="Genomic_DNA"/>
</dbReference>
<reference evidence="1" key="1">
    <citation type="journal article" date="2021" name="bioRxiv">
        <title>Whole Genome Assembly and Annotation of Northern Wild Rice, Zizania palustris L., Supports a Whole Genome Duplication in the Zizania Genus.</title>
        <authorList>
            <person name="Haas M."/>
            <person name="Kono T."/>
            <person name="Macchietto M."/>
            <person name="Millas R."/>
            <person name="McGilp L."/>
            <person name="Shao M."/>
            <person name="Duquette J."/>
            <person name="Hirsch C.N."/>
            <person name="Kimball J."/>
        </authorList>
    </citation>
    <scope>NUCLEOTIDE SEQUENCE</scope>
    <source>
        <tissue evidence="1">Fresh leaf tissue</tissue>
    </source>
</reference>
<dbReference type="AlphaFoldDB" id="A0A8J5W112"/>
<evidence type="ECO:0000313" key="1">
    <source>
        <dbReference type="EMBL" id="KAG8083431.1"/>
    </source>
</evidence>
<evidence type="ECO:0000313" key="2">
    <source>
        <dbReference type="Proteomes" id="UP000729402"/>
    </source>
</evidence>
<name>A0A8J5W112_ZIZPA</name>
<dbReference type="Proteomes" id="UP000729402">
    <property type="component" value="Unassembled WGS sequence"/>
</dbReference>
<dbReference type="UniPathway" id="UPA00113">
    <property type="reaction ID" value="UER00529"/>
</dbReference>
<comment type="caution">
    <text evidence="1">The sequence shown here is derived from an EMBL/GenBank/DDBJ whole genome shotgun (WGS) entry which is preliminary data.</text>
</comment>
<accession>A0A8J5W112</accession>
<keyword evidence="2" id="KW-1185">Reference proteome</keyword>
<gene>
    <name evidence="1" type="ORF">GUJ93_ZPchr0015g6713</name>
</gene>
<reference evidence="1" key="2">
    <citation type="submission" date="2021-02" db="EMBL/GenBank/DDBJ databases">
        <authorList>
            <person name="Kimball J.A."/>
            <person name="Haas M.W."/>
            <person name="Macchietto M."/>
            <person name="Kono T."/>
            <person name="Duquette J."/>
            <person name="Shao M."/>
        </authorList>
    </citation>
    <scope>NUCLEOTIDE SEQUENCE</scope>
    <source>
        <tissue evidence="1">Fresh leaf tissue</tissue>
    </source>
</reference>